<dbReference type="PANTHER" id="PTHR24347">
    <property type="entry name" value="SERINE/THREONINE-PROTEIN KINASE"/>
    <property type="match status" value="1"/>
</dbReference>
<evidence type="ECO:0000256" key="1">
    <source>
        <dbReference type="ARBA" id="ARBA00022527"/>
    </source>
</evidence>
<evidence type="ECO:0000256" key="2">
    <source>
        <dbReference type="ARBA" id="ARBA00022679"/>
    </source>
</evidence>
<dbReference type="GO" id="GO:0005524">
    <property type="term" value="F:ATP binding"/>
    <property type="evidence" value="ECO:0007669"/>
    <property type="project" value="UniProtKB-UniRule"/>
</dbReference>
<dbReference type="AlphaFoldDB" id="A0A9N9C1T0"/>
<dbReference type="Gene3D" id="3.30.200.20">
    <property type="entry name" value="Phosphorylase Kinase, domain 1"/>
    <property type="match status" value="1"/>
</dbReference>
<dbReference type="GO" id="GO:0004674">
    <property type="term" value="F:protein serine/threonine kinase activity"/>
    <property type="evidence" value="ECO:0007669"/>
    <property type="project" value="UniProtKB-KW"/>
</dbReference>
<feature type="region of interest" description="Disordered" evidence="7">
    <location>
        <begin position="447"/>
        <end position="468"/>
    </location>
</feature>
<dbReference type="Gene3D" id="1.10.510.10">
    <property type="entry name" value="Transferase(Phosphotransferase) domain 1"/>
    <property type="match status" value="1"/>
</dbReference>
<dbReference type="OrthoDB" id="40902at2759"/>
<dbReference type="FunFam" id="1.10.510.10:FF:000571">
    <property type="entry name" value="Maternal embryonic leucine zipper kinase"/>
    <property type="match status" value="1"/>
</dbReference>
<comment type="caution">
    <text evidence="9">The sequence shown here is derived from an EMBL/GenBank/DDBJ whole genome shotgun (WGS) entry which is preliminary data.</text>
</comment>
<dbReference type="EMBL" id="CAJVQA010003873">
    <property type="protein sequence ID" value="CAG8585799.1"/>
    <property type="molecule type" value="Genomic_DNA"/>
</dbReference>
<protein>
    <submittedName>
        <fullName evidence="9">23685_t:CDS:1</fullName>
    </submittedName>
</protein>
<keyword evidence="10" id="KW-1185">Reference proteome</keyword>
<proteinExistence type="predicted"/>
<dbReference type="Proteomes" id="UP000789759">
    <property type="component" value="Unassembled WGS sequence"/>
</dbReference>
<keyword evidence="2" id="KW-0808">Transferase</keyword>
<dbReference type="InterPro" id="IPR011009">
    <property type="entry name" value="Kinase-like_dom_sf"/>
</dbReference>
<evidence type="ECO:0000313" key="10">
    <source>
        <dbReference type="Proteomes" id="UP000789759"/>
    </source>
</evidence>
<dbReference type="FunFam" id="3.30.200.20:FF:000315">
    <property type="entry name" value="Calcium-dependent protein kinase 3"/>
    <property type="match status" value="1"/>
</dbReference>
<evidence type="ECO:0000256" key="4">
    <source>
        <dbReference type="ARBA" id="ARBA00022777"/>
    </source>
</evidence>
<keyword evidence="5 6" id="KW-0067">ATP-binding</keyword>
<evidence type="ECO:0000256" key="6">
    <source>
        <dbReference type="PROSITE-ProRule" id="PRU10141"/>
    </source>
</evidence>
<accession>A0A9N9C1T0</accession>
<name>A0A9N9C1T0_9GLOM</name>
<reference evidence="9" key="1">
    <citation type="submission" date="2021-06" db="EMBL/GenBank/DDBJ databases">
        <authorList>
            <person name="Kallberg Y."/>
            <person name="Tangrot J."/>
            <person name="Rosling A."/>
        </authorList>
    </citation>
    <scope>NUCLEOTIDE SEQUENCE</scope>
    <source>
        <strain evidence="9">FL966</strain>
    </source>
</reference>
<keyword evidence="1" id="KW-0723">Serine/threonine-protein kinase</keyword>
<dbReference type="SMART" id="SM00220">
    <property type="entry name" value="S_TKc"/>
    <property type="match status" value="1"/>
</dbReference>
<dbReference type="PROSITE" id="PS50011">
    <property type="entry name" value="PROTEIN_KINASE_DOM"/>
    <property type="match status" value="1"/>
</dbReference>
<dbReference type="PROSITE" id="PS00107">
    <property type="entry name" value="PROTEIN_KINASE_ATP"/>
    <property type="match status" value="1"/>
</dbReference>
<organism evidence="9 10">
    <name type="scientific">Cetraspora pellucida</name>
    <dbReference type="NCBI Taxonomy" id="1433469"/>
    <lineage>
        <taxon>Eukaryota</taxon>
        <taxon>Fungi</taxon>
        <taxon>Fungi incertae sedis</taxon>
        <taxon>Mucoromycota</taxon>
        <taxon>Glomeromycotina</taxon>
        <taxon>Glomeromycetes</taxon>
        <taxon>Diversisporales</taxon>
        <taxon>Gigasporaceae</taxon>
        <taxon>Cetraspora</taxon>
    </lineage>
</organism>
<keyword evidence="4" id="KW-0418">Kinase</keyword>
<evidence type="ECO:0000256" key="5">
    <source>
        <dbReference type="ARBA" id="ARBA00022840"/>
    </source>
</evidence>
<feature type="compositionally biased region" description="Low complexity" evidence="7">
    <location>
        <begin position="450"/>
        <end position="468"/>
    </location>
</feature>
<dbReference type="CDD" id="cd05117">
    <property type="entry name" value="STKc_CAMK"/>
    <property type="match status" value="1"/>
</dbReference>
<feature type="domain" description="Protein kinase" evidence="8">
    <location>
        <begin position="25"/>
        <end position="270"/>
    </location>
</feature>
<feature type="binding site" evidence="6">
    <location>
        <position position="62"/>
    </location>
    <ligand>
        <name>ATP</name>
        <dbReference type="ChEBI" id="CHEBI:30616"/>
    </ligand>
</feature>
<dbReference type="InterPro" id="IPR017441">
    <property type="entry name" value="Protein_kinase_ATP_BS"/>
</dbReference>
<keyword evidence="3 6" id="KW-0547">Nucleotide-binding</keyword>
<evidence type="ECO:0000313" key="9">
    <source>
        <dbReference type="EMBL" id="CAG8585799.1"/>
    </source>
</evidence>
<evidence type="ECO:0000259" key="8">
    <source>
        <dbReference type="PROSITE" id="PS50011"/>
    </source>
</evidence>
<evidence type="ECO:0000256" key="7">
    <source>
        <dbReference type="SAM" id="MobiDB-lite"/>
    </source>
</evidence>
<dbReference type="Pfam" id="PF00069">
    <property type="entry name" value="Pkinase"/>
    <property type="match status" value="1"/>
</dbReference>
<dbReference type="InterPro" id="IPR000719">
    <property type="entry name" value="Prot_kinase_dom"/>
</dbReference>
<sequence length="468" mass="52064">MTMKKIFNHSKGGEPSFPWDLEKNYTISNILGKGSFAVVRKCTDKRTNVDYALKIISKTVIKGKEQMLTTELDVLKQVNHPHLVTLHELVETKDDVYIITDLANGGELYSQLEQRGNYTEKDAAHLIEQILEDLKPENLLFSDATSPNPKLMITDFGLSKILKHHDDVLMTACGTPGYVAPEVLSQKGYSKPCDIWSLGVILYTILCGYTPFWGHDQTALFNCILKGSYEFDEDYWDDISNEAKDLINKMLTYNPDERITAHDALKHPWFEYAAKLTIDKTIANVHQTRSRSDGVSYPRATLKKAIHVIQGVTRMRRISKTLVNKYHNVFDDYTNGIIGAGVDYGISSIAEENNVSNPNVSSQPLGSSGLLGSDLPVARSNTITPISDLSMSNQTQPTEFYIHSNKSDLDIGNITTTDNLKLNIINSNISPTSSIFDYTNNSVSSSRPFSITPTTPTASNSSTHAIIV</sequence>
<gene>
    <name evidence="9" type="ORF">CPELLU_LOCUS6307</name>
</gene>
<dbReference type="SUPFAM" id="SSF56112">
    <property type="entry name" value="Protein kinase-like (PK-like)"/>
    <property type="match status" value="1"/>
</dbReference>
<evidence type="ECO:0000256" key="3">
    <source>
        <dbReference type="ARBA" id="ARBA00022741"/>
    </source>
</evidence>